<sequence length="163" mass="18236">MTTRGQFNTKNPTIKRILKEASELSTSPSSDYHAEPLETNLFEWHFTIRGPPEPSPYAGGIYHGRIVLPSSYPLRPPSFRFLTPTGRFEVNREICLSISGHHEETWQPAWGVRTALVAIRSFMDTDAKGQLGGIECSKNARERMAKESGWTCAVSQAELPTSK</sequence>
<dbReference type="FunFam" id="3.10.110.10:FF:000086">
    <property type="entry name" value="Ubiquitin-conjugating enzyme E2 J1"/>
    <property type="match status" value="1"/>
</dbReference>
<dbReference type="PANTHER" id="PTHR24067">
    <property type="entry name" value="UBIQUITIN-CONJUGATING ENZYME E2"/>
    <property type="match status" value="1"/>
</dbReference>
<dbReference type="CDD" id="cd23799">
    <property type="entry name" value="UBCc_UBE2J"/>
    <property type="match status" value="1"/>
</dbReference>
<dbReference type="InterPro" id="IPR016135">
    <property type="entry name" value="UBQ-conjugating_enzyme/RWD"/>
</dbReference>
<dbReference type="GO" id="GO:0016874">
    <property type="term" value="F:ligase activity"/>
    <property type="evidence" value="ECO:0007669"/>
    <property type="project" value="UniProtKB-KW"/>
</dbReference>
<keyword evidence="3" id="KW-0436">Ligase</keyword>
<gene>
    <name evidence="3" type="ORF">PtrM4_086930</name>
</gene>
<evidence type="ECO:0000313" key="4">
    <source>
        <dbReference type="Proteomes" id="UP000245464"/>
    </source>
</evidence>
<dbReference type="AlphaFoldDB" id="A0A317ABE3"/>
<evidence type="ECO:0000313" key="3">
    <source>
        <dbReference type="EMBL" id="KAF7573788.1"/>
    </source>
</evidence>
<proteinExistence type="predicted"/>
<evidence type="ECO:0000259" key="2">
    <source>
        <dbReference type="PROSITE" id="PS50127"/>
    </source>
</evidence>
<organism evidence="3 4">
    <name type="scientific">Pyrenophora tritici-repentis</name>
    <dbReference type="NCBI Taxonomy" id="45151"/>
    <lineage>
        <taxon>Eukaryota</taxon>
        <taxon>Fungi</taxon>
        <taxon>Dikarya</taxon>
        <taxon>Ascomycota</taxon>
        <taxon>Pezizomycotina</taxon>
        <taxon>Dothideomycetes</taxon>
        <taxon>Pleosporomycetidae</taxon>
        <taxon>Pleosporales</taxon>
        <taxon>Pleosporineae</taxon>
        <taxon>Pleosporaceae</taxon>
        <taxon>Pyrenophora</taxon>
    </lineage>
</organism>
<dbReference type="PROSITE" id="PS50127">
    <property type="entry name" value="UBC_2"/>
    <property type="match status" value="1"/>
</dbReference>
<dbReference type="RefSeq" id="XP_065963676.1">
    <property type="nucleotide sequence ID" value="XM_066106738.1"/>
</dbReference>
<name>A0A317ABE3_9PLEO</name>
<reference evidence="3" key="1">
    <citation type="journal article" date="2018" name="BMC Genomics">
        <title>Comparative genomics of the wheat fungal pathogen Pyrenophora tritici-repentis reveals chromosomal variations and genome plasticity.</title>
        <authorList>
            <person name="Moolhuijzen P."/>
            <person name="See P.T."/>
            <person name="Hane J.K."/>
            <person name="Shi G."/>
            <person name="Liu Z."/>
            <person name="Oliver R.P."/>
            <person name="Moffat C.S."/>
        </authorList>
    </citation>
    <scope>NUCLEOTIDE SEQUENCE [LARGE SCALE GENOMIC DNA]</scope>
    <source>
        <strain evidence="3">M4</strain>
    </source>
</reference>
<dbReference type="InterPro" id="IPR050113">
    <property type="entry name" value="Ub_conjugating_enzyme"/>
</dbReference>
<evidence type="ECO:0000256" key="1">
    <source>
        <dbReference type="ARBA" id="ARBA00022786"/>
    </source>
</evidence>
<dbReference type="KEGG" id="ptrr:6348044"/>
<dbReference type="Pfam" id="PF00179">
    <property type="entry name" value="UQ_con"/>
    <property type="match status" value="1"/>
</dbReference>
<dbReference type="SUPFAM" id="SSF54495">
    <property type="entry name" value="UBC-like"/>
    <property type="match status" value="1"/>
</dbReference>
<dbReference type="Proteomes" id="UP000245464">
    <property type="component" value="Chromosome 3"/>
</dbReference>
<accession>A0A317ABE3</accession>
<dbReference type="InterPro" id="IPR000608">
    <property type="entry name" value="UBC"/>
</dbReference>
<protein>
    <submittedName>
        <fullName evidence="3">Ubiquitin-protein ligase</fullName>
    </submittedName>
</protein>
<comment type="caution">
    <text evidence="3">The sequence shown here is derived from an EMBL/GenBank/DDBJ whole genome shotgun (WGS) entry which is preliminary data.</text>
</comment>
<dbReference type="Gene3D" id="3.10.110.10">
    <property type="entry name" value="Ubiquitin Conjugating Enzyme"/>
    <property type="match status" value="1"/>
</dbReference>
<dbReference type="EMBL" id="NQIK02000003">
    <property type="protein sequence ID" value="KAF7573788.1"/>
    <property type="molecule type" value="Genomic_DNA"/>
</dbReference>
<keyword evidence="1" id="KW-0833">Ubl conjugation pathway</keyword>
<feature type="domain" description="UBC core" evidence="2">
    <location>
        <begin position="12"/>
        <end position="163"/>
    </location>
</feature>
<dbReference type="SMART" id="SM00212">
    <property type="entry name" value="UBCc"/>
    <property type="match status" value="1"/>
</dbReference>
<dbReference type="GeneID" id="6348044"/>